<evidence type="ECO:0000256" key="1">
    <source>
        <dbReference type="ARBA" id="ARBA00006249"/>
    </source>
</evidence>
<dbReference type="GO" id="GO:0030600">
    <property type="term" value="F:feruloyl esterase activity"/>
    <property type="evidence" value="ECO:0007669"/>
    <property type="project" value="UniProtKB-ARBA"/>
</dbReference>
<reference evidence="9" key="1">
    <citation type="journal article" date="2020" name="Stud. Mycol.">
        <title>101 Dothideomycetes genomes: a test case for predicting lifestyles and emergence of pathogens.</title>
        <authorList>
            <person name="Haridas S."/>
            <person name="Albert R."/>
            <person name="Binder M."/>
            <person name="Bloem J."/>
            <person name="Labutti K."/>
            <person name="Salamov A."/>
            <person name="Andreopoulos B."/>
            <person name="Baker S."/>
            <person name="Barry K."/>
            <person name="Bills G."/>
            <person name="Bluhm B."/>
            <person name="Cannon C."/>
            <person name="Castanera R."/>
            <person name="Culley D."/>
            <person name="Daum C."/>
            <person name="Ezra D."/>
            <person name="Gonzalez J."/>
            <person name="Henrissat B."/>
            <person name="Kuo A."/>
            <person name="Liang C."/>
            <person name="Lipzen A."/>
            <person name="Lutzoni F."/>
            <person name="Magnuson J."/>
            <person name="Mondo S."/>
            <person name="Nolan M."/>
            <person name="Ohm R."/>
            <person name="Pangilinan J."/>
            <person name="Park H.-J."/>
            <person name="Ramirez L."/>
            <person name="Alfaro M."/>
            <person name="Sun H."/>
            <person name="Tritt A."/>
            <person name="Yoshinaga Y."/>
            <person name="Zwiers L.-H."/>
            <person name="Turgeon B."/>
            <person name="Goodwin S."/>
            <person name="Spatafora J."/>
            <person name="Crous P."/>
            <person name="Grigoriev I."/>
        </authorList>
    </citation>
    <scope>NUCLEOTIDE SEQUENCE</scope>
    <source>
        <strain evidence="9">Tuck. ex Michener</strain>
    </source>
</reference>
<evidence type="ECO:0000256" key="7">
    <source>
        <dbReference type="ARBA" id="ARBA00023157"/>
    </source>
</evidence>
<evidence type="ECO:0000313" key="9">
    <source>
        <dbReference type="EMBL" id="KAF2240148.1"/>
    </source>
</evidence>
<accession>A0A6A6HQS5</accession>
<keyword evidence="6" id="KW-0106">Calcium</keyword>
<protein>
    <recommendedName>
        <fullName evidence="8">Carboxylic ester hydrolase</fullName>
        <ecNumber evidence="8">3.1.1.-</ecNumber>
    </recommendedName>
</protein>
<sequence>MKLLLLHLLYVQATPLNSTQCSANSIATPQVYGAEITSLTTALVTNYALEIPTFSNNWPAQNISGLSFCQINVTLTHPGANDTVLNQVWLPLEAWNERFVGIGGGGYEAVSNWDTLAPAVQRGYAAVGTDAGVGMNPNSADAWALASPGNVNQYLLLNFASRSVHEMTVIGKQIVESFYGNPPKYSYWQGCSTGGRQGLGEAQNYPDDYDGIVASAPAVNWNDFTPAQQWPFTVMNNERHFPRQCEFDYATAAAVSACDAIDGLVDGIIGAPGRCFFDPVTIVGQTFECDDNSTVVFSNDTAKVIRMIWDGPRTEDGAPAAQVWKGPTTLDGDSLWYGILRGANFSTLALTFTWPNGSTVAQPFAISDSWFRDFLYKNASADTAKIDYSEFQSLFQKSHQQYDSVIGTSDANLGPFRKRGAKMITWQGLADSTIMPNGTANYYDRVNSIYPDTQDFYRVFFAPGVGHCGNGYGPLPDDVLGALRDWVENGTVPETLATTSASAINGTIRHQALCPYPAVSKYKNGDPIMSTSYECANEF</sequence>
<evidence type="ECO:0000256" key="2">
    <source>
        <dbReference type="ARBA" id="ARBA00022487"/>
    </source>
</evidence>
<keyword evidence="5 8" id="KW-0378">Hydrolase</keyword>
<evidence type="ECO:0000256" key="5">
    <source>
        <dbReference type="ARBA" id="ARBA00022801"/>
    </source>
</evidence>
<keyword evidence="2" id="KW-0719">Serine esterase</keyword>
<dbReference type="SUPFAM" id="SSF53474">
    <property type="entry name" value="alpha/beta-Hydrolases"/>
    <property type="match status" value="1"/>
</dbReference>
<evidence type="ECO:0000256" key="6">
    <source>
        <dbReference type="ARBA" id="ARBA00022837"/>
    </source>
</evidence>
<comment type="similarity">
    <text evidence="1 8">Belongs to the tannase family.</text>
</comment>
<dbReference type="Pfam" id="PF07519">
    <property type="entry name" value="Tannase"/>
    <property type="match status" value="1"/>
</dbReference>
<gene>
    <name evidence="9" type="ORF">EV356DRAFT_12114</name>
</gene>
<dbReference type="OrthoDB" id="3039123at2759"/>
<name>A0A6A6HQS5_VIRVR</name>
<dbReference type="EMBL" id="ML991771">
    <property type="protein sequence ID" value="KAF2240148.1"/>
    <property type="molecule type" value="Genomic_DNA"/>
</dbReference>
<organism evidence="9 10">
    <name type="scientific">Viridothelium virens</name>
    <name type="common">Speckled blister lichen</name>
    <name type="synonym">Trypethelium virens</name>
    <dbReference type="NCBI Taxonomy" id="1048519"/>
    <lineage>
        <taxon>Eukaryota</taxon>
        <taxon>Fungi</taxon>
        <taxon>Dikarya</taxon>
        <taxon>Ascomycota</taxon>
        <taxon>Pezizomycotina</taxon>
        <taxon>Dothideomycetes</taxon>
        <taxon>Dothideomycetes incertae sedis</taxon>
        <taxon>Trypetheliales</taxon>
        <taxon>Trypetheliaceae</taxon>
        <taxon>Viridothelium</taxon>
    </lineage>
</organism>
<dbReference type="PANTHER" id="PTHR33938">
    <property type="entry name" value="FERULOYL ESTERASE B-RELATED"/>
    <property type="match status" value="1"/>
</dbReference>
<evidence type="ECO:0000256" key="4">
    <source>
        <dbReference type="ARBA" id="ARBA00022729"/>
    </source>
</evidence>
<evidence type="ECO:0000256" key="3">
    <source>
        <dbReference type="ARBA" id="ARBA00022723"/>
    </source>
</evidence>
<keyword evidence="10" id="KW-1185">Reference proteome</keyword>
<dbReference type="PANTHER" id="PTHR33938:SF8">
    <property type="entry name" value="CARBOXYLIC ESTER HYDROLASE"/>
    <property type="match status" value="1"/>
</dbReference>
<dbReference type="EC" id="3.1.1.-" evidence="8"/>
<keyword evidence="4" id="KW-0732">Signal</keyword>
<keyword evidence="3" id="KW-0479">Metal-binding</keyword>
<keyword evidence="7" id="KW-1015">Disulfide bond</keyword>
<proteinExistence type="inferred from homology"/>
<evidence type="ECO:0000313" key="10">
    <source>
        <dbReference type="Proteomes" id="UP000800092"/>
    </source>
</evidence>
<dbReference type="AlphaFoldDB" id="A0A6A6HQS5"/>
<evidence type="ECO:0000256" key="8">
    <source>
        <dbReference type="RuleBase" id="RU361238"/>
    </source>
</evidence>
<dbReference type="Proteomes" id="UP000800092">
    <property type="component" value="Unassembled WGS sequence"/>
</dbReference>
<dbReference type="GO" id="GO:0046872">
    <property type="term" value="F:metal ion binding"/>
    <property type="evidence" value="ECO:0007669"/>
    <property type="project" value="UniProtKB-KW"/>
</dbReference>
<dbReference type="InterPro" id="IPR011118">
    <property type="entry name" value="Tannase/feruloyl_esterase"/>
</dbReference>
<dbReference type="InterPro" id="IPR029058">
    <property type="entry name" value="AB_hydrolase_fold"/>
</dbReference>